<protein>
    <submittedName>
        <fullName evidence="2">Uncharacterized protein</fullName>
    </submittedName>
</protein>
<dbReference type="OrthoDB" id="10634742at2759"/>
<gene>
    <name evidence="2" type="ORF">Cgig2_010975</name>
</gene>
<feature type="compositionally biased region" description="Basic and acidic residues" evidence="1">
    <location>
        <begin position="11"/>
        <end position="21"/>
    </location>
</feature>
<evidence type="ECO:0000256" key="1">
    <source>
        <dbReference type="SAM" id="MobiDB-lite"/>
    </source>
</evidence>
<reference evidence="2" key="1">
    <citation type="submission" date="2022-04" db="EMBL/GenBank/DDBJ databases">
        <title>Carnegiea gigantea Genome sequencing and assembly v2.</title>
        <authorList>
            <person name="Copetti D."/>
            <person name="Sanderson M.J."/>
            <person name="Burquez A."/>
            <person name="Wojciechowski M.F."/>
        </authorList>
    </citation>
    <scope>NUCLEOTIDE SEQUENCE</scope>
    <source>
        <strain evidence="2">SGP5-SGP5p</strain>
        <tissue evidence="2">Aerial part</tissue>
    </source>
</reference>
<accession>A0A9Q1GR53</accession>
<dbReference type="AlphaFoldDB" id="A0A9Q1GR53"/>
<sequence length="166" mass="19226">MQDKHHRKENHKVEKPQESQKLRHTNSRPLFSSSGNFLRMRVIYTAYSTAEQRLRMSPRIGFKLIPLSPISESPKLTMIVPPMQSSTPMSFTQLNFSPKKARESRKVKGELCQKPKWAYQQADFCYPSASPMPLSIQLVIRTFIDLTSIEKSFVFLFAVDMRTQTT</sequence>
<dbReference type="Proteomes" id="UP001153076">
    <property type="component" value="Unassembled WGS sequence"/>
</dbReference>
<evidence type="ECO:0000313" key="2">
    <source>
        <dbReference type="EMBL" id="KAJ8423098.1"/>
    </source>
</evidence>
<proteinExistence type="predicted"/>
<feature type="region of interest" description="Disordered" evidence="1">
    <location>
        <begin position="1"/>
        <end position="30"/>
    </location>
</feature>
<comment type="caution">
    <text evidence="2">The sequence shown here is derived from an EMBL/GenBank/DDBJ whole genome shotgun (WGS) entry which is preliminary data.</text>
</comment>
<keyword evidence="3" id="KW-1185">Reference proteome</keyword>
<dbReference type="EMBL" id="JAKOGI010002055">
    <property type="protein sequence ID" value="KAJ8423098.1"/>
    <property type="molecule type" value="Genomic_DNA"/>
</dbReference>
<organism evidence="2 3">
    <name type="scientific">Carnegiea gigantea</name>
    <dbReference type="NCBI Taxonomy" id="171969"/>
    <lineage>
        <taxon>Eukaryota</taxon>
        <taxon>Viridiplantae</taxon>
        <taxon>Streptophyta</taxon>
        <taxon>Embryophyta</taxon>
        <taxon>Tracheophyta</taxon>
        <taxon>Spermatophyta</taxon>
        <taxon>Magnoliopsida</taxon>
        <taxon>eudicotyledons</taxon>
        <taxon>Gunneridae</taxon>
        <taxon>Pentapetalae</taxon>
        <taxon>Caryophyllales</taxon>
        <taxon>Cactineae</taxon>
        <taxon>Cactaceae</taxon>
        <taxon>Cactoideae</taxon>
        <taxon>Echinocereeae</taxon>
        <taxon>Carnegiea</taxon>
    </lineage>
</organism>
<name>A0A9Q1GR53_9CARY</name>
<feature type="compositionally biased region" description="Basic residues" evidence="1">
    <location>
        <begin position="1"/>
        <end position="10"/>
    </location>
</feature>
<evidence type="ECO:0000313" key="3">
    <source>
        <dbReference type="Proteomes" id="UP001153076"/>
    </source>
</evidence>